<evidence type="ECO:0000256" key="5">
    <source>
        <dbReference type="SAM" id="MobiDB-lite"/>
    </source>
</evidence>
<reference evidence="7 8" key="1">
    <citation type="submission" date="2020-08" db="EMBL/GenBank/DDBJ databases">
        <title>The genome sequence of type strain Novosphingobium flavum NBRC 111647.</title>
        <authorList>
            <person name="Liu Y."/>
        </authorList>
    </citation>
    <scope>NUCLEOTIDE SEQUENCE [LARGE SCALE GENOMIC DNA]</scope>
    <source>
        <strain evidence="7 8">NBRC 111647</strain>
    </source>
</reference>
<dbReference type="GO" id="GO:0003677">
    <property type="term" value="F:DNA binding"/>
    <property type="evidence" value="ECO:0007669"/>
    <property type="project" value="InterPro"/>
</dbReference>
<evidence type="ECO:0000256" key="2">
    <source>
        <dbReference type="ARBA" id="ARBA00022679"/>
    </source>
</evidence>
<dbReference type="Pfam" id="PF01555">
    <property type="entry name" value="N6_N4_Mtase"/>
    <property type="match status" value="1"/>
</dbReference>
<dbReference type="SMART" id="SM00470">
    <property type="entry name" value="ParB"/>
    <property type="match status" value="1"/>
</dbReference>
<keyword evidence="8" id="KW-1185">Reference proteome</keyword>
<dbReference type="InterPro" id="IPR036086">
    <property type="entry name" value="ParB/Sulfiredoxin_sf"/>
</dbReference>
<dbReference type="EMBL" id="JACLAW010000020">
    <property type="protein sequence ID" value="MBC2667469.1"/>
    <property type="molecule type" value="Genomic_DNA"/>
</dbReference>
<accession>A0A7X1KN99</accession>
<dbReference type="Gene3D" id="3.90.1530.10">
    <property type="entry name" value="Conserved hypothetical protein from pyrococcus furiosus pfu- 392566-001, ParB domain"/>
    <property type="match status" value="1"/>
</dbReference>
<dbReference type="Pfam" id="PF02195">
    <property type="entry name" value="ParB_N"/>
    <property type="match status" value="1"/>
</dbReference>
<dbReference type="InterPro" id="IPR002941">
    <property type="entry name" value="DNA_methylase_N4/N6"/>
</dbReference>
<feature type="region of interest" description="Disordered" evidence="5">
    <location>
        <begin position="164"/>
        <end position="203"/>
    </location>
</feature>
<evidence type="ECO:0000256" key="1">
    <source>
        <dbReference type="ARBA" id="ARBA00022603"/>
    </source>
</evidence>
<dbReference type="SUPFAM" id="SSF53335">
    <property type="entry name" value="S-adenosyl-L-methionine-dependent methyltransferases"/>
    <property type="match status" value="1"/>
</dbReference>
<dbReference type="GO" id="GO:0009007">
    <property type="term" value="F:site-specific DNA-methyltransferase (adenine-specific) activity"/>
    <property type="evidence" value="ECO:0007669"/>
    <property type="project" value="UniProtKB-EC"/>
</dbReference>
<feature type="domain" description="ParB-like N-terminal" evidence="6">
    <location>
        <begin position="38"/>
        <end position="124"/>
    </location>
</feature>
<dbReference type="PIRSF" id="PIRSF036758">
    <property type="entry name" value="Aden_M_ParB"/>
    <property type="match status" value="1"/>
</dbReference>
<comment type="similarity">
    <text evidence="4">Belongs to the N(4)/N(6)-methyltransferase family.</text>
</comment>
<dbReference type="GO" id="GO:0008170">
    <property type="term" value="F:N-methyltransferase activity"/>
    <property type="evidence" value="ECO:0007669"/>
    <property type="project" value="InterPro"/>
</dbReference>
<dbReference type="SUPFAM" id="SSF110849">
    <property type="entry name" value="ParB/Sulfiredoxin"/>
    <property type="match status" value="1"/>
</dbReference>
<dbReference type="InterPro" id="IPR003115">
    <property type="entry name" value="ParB_N"/>
</dbReference>
<evidence type="ECO:0000313" key="8">
    <source>
        <dbReference type="Proteomes" id="UP000566813"/>
    </source>
</evidence>
<comment type="catalytic activity">
    <reaction evidence="3">
        <text>a 2'-deoxyadenosine in DNA + S-adenosyl-L-methionine = an N(6)-methyl-2'-deoxyadenosine in DNA + S-adenosyl-L-homocysteine + H(+)</text>
        <dbReference type="Rhea" id="RHEA:15197"/>
        <dbReference type="Rhea" id="RHEA-COMP:12418"/>
        <dbReference type="Rhea" id="RHEA-COMP:12419"/>
        <dbReference type="ChEBI" id="CHEBI:15378"/>
        <dbReference type="ChEBI" id="CHEBI:57856"/>
        <dbReference type="ChEBI" id="CHEBI:59789"/>
        <dbReference type="ChEBI" id="CHEBI:90615"/>
        <dbReference type="ChEBI" id="CHEBI:90616"/>
        <dbReference type="EC" id="2.1.1.72"/>
    </reaction>
</comment>
<dbReference type="GO" id="GO:0032259">
    <property type="term" value="P:methylation"/>
    <property type="evidence" value="ECO:0007669"/>
    <property type="project" value="UniProtKB-KW"/>
</dbReference>
<evidence type="ECO:0000256" key="4">
    <source>
        <dbReference type="RuleBase" id="RU362026"/>
    </source>
</evidence>
<dbReference type="Proteomes" id="UP000566813">
    <property type="component" value="Unassembled WGS sequence"/>
</dbReference>
<dbReference type="PRINTS" id="PR00508">
    <property type="entry name" value="S21N4MTFRASE"/>
</dbReference>
<dbReference type="RefSeq" id="WP_185665764.1">
    <property type="nucleotide sequence ID" value="NZ_JACLAW010000020.1"/>
</dbReference>
<name>A0A7X1KN99_9SPHN</name>
<feature type="compositionally biased region" description="Acidic residues" evidence="5">
    <location>
        <begin position="180"/>
        <end position="190"/>
    </location>
</feature>
<dbReference type="CDD" id="cd16403">
    <property type="entry name" value="ParB_N_like_MT"/>
    <property type="match status" value="1"/>
</dbReference>
<keyword evidence="1 7" id="KW-0489">Methyltransferase</keyword>
<dbReference type="AlphaFoldDB" id="A0A7X1KN99"/>
<evidence type="ECO:0000256" key="3">
    <source>
        <dbReference type="ARBA" id="ARBA00047942"/>
    </source>
</evidence>
<organism evidence="7 8">
    <name type="scientific">Novosphingobium flavum</name>
    <dbReference type="NCBI Taxonomy" id="1778672"/>
    <lineage>
        <taxon>Bacteria</taxon>
        <taxon>Pseudomonadati</taxon>
        <taxon>Pseudomonadota</taxon>
        <taxon>Alphaproteobacteria</taxon>
        <taxon>Sphingomonadales</taxon>
        <taxon>Sphingomonadaceae</taxon>
        <taxon>Novosphingobium</taxon>
    </lineage>
</organism>
<dbReference type="InterPro" id="IPR015840">
    <property type="entry name" value="DNA_MeTrfase_ParB"/>
</dbReference>
<evidence type="ECO:0000259" key="6">
    <source>
        <dbReference type="SMART" id="SM00470"/>
    </source>
</evidence>
<comment type="caution">
    <text evidence="7">The sequence shown here is derived from an EMBL/GenBank/DDBJ whole genome shotgun (WGS) entry which is preliminary data.</text>
</comment>
<sequence>MHPHTPPVRRRTRPATSQLRLASEAIATMDMRPKLRVEDLPIGQVREPNRKLRRYSKRHLTALKASLEEFDFVRPILIDRNGTIIAGVAIWLAAKELKYETIPAIRIEHLSPEQIRLYRIGDNKLQMGEFDEAELRLEFLELGDLSVELNLDLDPEVTGFTTKEIDDITLRQPPGCDGSGDADGDEDDEDLKPGPGEPVTRPGDAWIIGEHHKVICGNSLEAETYAALMGDELAEMVVGDGPFNVPIKGNVSSRKDAKEFAFASGEMSCEEFIAFQRTAFRHMAAYSIDGSIHYAFISWHFACELLTAGRAEYDELKNLLVWSKTNASRGFYRSQHELIAVFKSGTAPHICTFGIEKGARWRSNVIVQAGCNSFGPTRDEDLADHCTVKPVSLFADLMRDCSRRGGIILDPWGGSGVTVLAAHWTGRRARVIEIDPGYIDVTLRRAAKRFGLDAVLEATGQTFAEVAAERLGLDLGDEKADHD</sequence>
<protein>
    <recommendedName>
        <fullName evidence="4">Methyltransferase</fullName>
        <ecNumber evidence="4">2.1.1.-</ecNumber>
    </recommendedName>
</protein>
<keyword evidence="2" id="KW-0808">Transferase</keyword>
<proteinExistence type="inferred from homology"/>
<dbReference type="InterPro" id="IPR001091">
    <property type="entry name" value="RM_Methyltransferase"/>
</dbReference>
<dbReference type="EC" id="2.1.1.-" evidence="4"/>
<dbReference type="Gene3D" id="3.40.50.150">
    <property type="entry name" value="Vaccinia Virus protein VP39"/>
    <property type="match status" value="1"/>
</dbReference>
<evidence type="ECO:0000313" key="7">
    <source>
        <dbReference type="EMBL" id="MBC2667469.1"/>
    </source>
</evidence>
<dbReference type="InterPro" id="IPR029063">
    <property type="entry name" value="SAM-dependent_MTases_sf"/>
</dbReference>
<gene>
    <name evidence="7" type="ORF">H7F51_18275</name>
</gene>